<comment type="caution">
    <text evidence="2">The sequence shown here is derived from an EMBL/GenBank/DDBJ whole genome shotgun (WGS) entry which is preliminary data.</text>
</comment>
<keyword evidence="1" id="KW-0812">Transmembrane</keyword>
<evidence type="ECO:0008006" key="4">
    <source>
        <dbReference type="Google" id="ProtNLM"/>
    </source>
</evidence>
<feature type="transmembrane region" description="Helical" evidence="1">
    <location>
        <begin position="56"/>
        <end position="79"/>
    </location>
</feature>
<proteinExistence type="predicted"/>
<dbReference type="Proteomes" id="UP000028549">
    <property type="component" value="Unassembled WGS sequence"/>
</dbReference>
<evidence type="ECO:0000313" key="2">
    <source>
        <dbReference type="EMBL" id="KEZ53698.1"/>
    </source>
</evidence>
<keyword evidence="1" id="KW-0472">Membrane</keyword>
<dbReference type="OrthoDB" id="2454425at2"/>
<gene>
    <name evidence="2" type="ORF">GS18_0201620</name>
</gene>
<sequence>MNIFRVVGILFLALLSYAAFTKGMELKALGANVDGDGMGLSFLGVPFVERLPEESIPHYAAGFLLFSGMVGILSLIFLVQSVTRRVEKQA</sequence>
<reference evidence="2 3" key="1">
    <citation type="journal article" date="2005" name="Int. J. Syst. Evol. Microbiol.">
        <title>Bacillus cibi sp. nov., isolated from jeotgal, a traditional Korean fermented seafood.</title>
        <authorList>
            <person name="Yoon J.H."/>
            <person name="Lee C.H."/>
            <person name="Oh T.K."/>
        </authorList>
    </citation>
    <scope>NUCLEOTIDE SEQUENCE [LARGE SCALE GENOMIC DNA]</scope>
    <source>
        <strain evidence="2 3">DSM 16189</strain>
    </source>
</reference>
<name>A0A084H286_METID</name>
<dbReference type="RefSeq" id="WP_029565305.1">
    <property type="nucleotide sequence ID" value="NZ_JNVC02000001.1"/>
</dbReference>
<dbReference type="EMBL" id="JNVC02000001">
    <property type="protein sequence ID" value="KEZ53698.1"/>
    <property type="molecule type" value="Genomic_DNA"/>
</dbReference>
<evidence type="ECO:0000313" key="3">
    <source>
        <dbReference type="Proteomes" id="UP000028549"/>
    </source>
</evidence>
<keyword evidence="1" id="KW-1133">Transmembrane helix</keyword>
<protein>
    <recommendedName>
        <fullName evidence="4">PDGLE domain-containing protein</fullName>
    </recommendedName>
</protein>
<keyword evidence="3" id="KW-1185">Reference proteome</keyword>
<dbReference type="AlphaFoldDB" id="A0A084H286"/>
<evidence type="ECO:0000256" key="1">
    <source>
        <dbReference type="SAM" id="Phobius"/>
    </source>
</evidence>
<accession>A0A084H286</accession>
<organism evidence="2 3">
    <name type="scientific">Metabacillus indicus</name>
    <name type="common">Bacillus indicus</name>
    <dbReference type="NCBI Taxonomy" id="246786"/>
    <lineage>
        <taxon>Bacteria</taxon>
        <taxon>Bacillati</taxon>
        <taxon>Bacillota</taxon>
        <taxon>Bacilli</taxon>
        <taxon>Bacillales</taxon>
        <taxon>Bacillaceae</taxon>
        <taxon>Metabacillus</taxon>
    </lineage>
</organism>